<dbReference type="AlphaFoldDB" id="A0AA37GY15"/>
<name>A0AA37GY15_9PEZI</name>
<organism evidence="2 3">
    <name type="scientific">Colletotrichum liriopes</name>
    <dbReference type="NCBI Taxonomy" id="708192"/>
    <lineage>
        <taxon>Eukaryota</taxon>
        <taxon>Fungi</taxon>
        <taxon>Dikarya</taxon>
        <taxon>Ascomycota</taxon>
        <taxon>Pezizomycotina</taxon>
        <taxon>Sordariomycetes</taxon>
        <taxon>Hypocreomycetidae</taxon>
        <taxon>Glomerellales</taxon>
        <taxon>Glomerellaceae</taxon>
        <taxon>Colletotrichum</taxon>
        <taxon>Colletotrichum spaethianum species complex</taxon>
    </lineage>
</organism>
<protein>
    <submittedName>
        <fullName evidence="2">Uncharacterized protein</fullName>
    </submittedName>
</protein>
<sequence length="172" mass="18898">MAPIICYKLLQPIHHQDAAGNFSNMKQLICDCRTISHTSDVTKSHSPFVVAVPEDQLIMVVAKTEMFRSMNDDDDNQGSKVRILVFAGSDFRLNVKAANNAVSVRDHGYCFSESLKSFTEKLDPSNRQVFLRGEGLYVGTNAVVPDSQPPSLEADPIDLSKGSSPENAIIID</sequence>
<dbReference type="EMBL" id="BPPX01000030">
    <property type="protein sequence ID" value="GJC88148.1"/>
    <property type="molecule type" value="Genomic_DNA"/>
</dbReference>
<gene>
    <name evidence="2" type="ORF">ColLi_10986</name>
</gene>
<proteinExistence type="predicted"/>
<evidence type="ECO:0000313" key="3">
    <source>
        <dbReference type="Proteomes" id="UP001055172"/>
    </source>
</evidence>
<reference evidence="2 3" key="1">
    <citation type="submission" date="2021-07" db="EMBL/GenBank/DDBJ databases">
        <title>Genome data of Colletotrichum spaethianum.</title>
        <authorList>
            <person name="Utami Y.D."/>
            <person name="Hiruma K."/>
        </authorList>
    </citation>
    <scope>NUCLEOTIDE SEQUENCE [LARGE SCALE GENOMIC DNA]</scope>
    <source>
        <strain evidence="2 3">MAFF 242679</strain>
    </source>
</reference>
<evidence type="ECO:0000256" key="1">
    <source>
        <dbReference type="SAM" id="MobiDB-lite"/>
    </source>
</evidence>
<feature type="region of interest" description="Disordered" evidence="1">
    <location>
        <begin position="142"/>
        <end position="172"/>
    </location>
</feature>
<evidence type="ECO:0000313" key="2">
    <source>
        <dbReference type="EMBL" id="GJC88148.1"/>
    </source>
</evidence>
<accession>A0AA37GY15</accession>
<keyword evidence="3" id="KW-1185">Reference proteome</keyword>
<comment type="caution">
    <text evidence="2">The sequence shown here is derived from an EMBL/GenBank/DDBJ whole genome shotgun (WGS) entry which is preliminary data.</text>
</comment>
<dbReference type="Proteomes" id="UP001055172">
    <property type="component" value="Unassembled WGS sequence"/>
</dbReference>